<organism evidence="1 2">
    <name type="scientific">Austropuccinia psidii MF-1</name>
    <dbReference type="NCBI Taxonomy" id="1389203"/>
    <lineage>
        <taxon>Eukaryota</taxon>
        <taxon>Fungi</taxon>
        <taxon>Dikarya</taxon>
        <taxon>Basidiomycota</taxon>
        <taxon>Pucciniomycotina</taxon>
        <taxon>Pucciniomycetes</taxon>
        <taxon>Pucciniales</taxon>
        <taxon>Sphaerophragmiaceae</taxon>
        <taxon>Austropuccinia</taxon>
    </lineage>
</organism>
<keyword evidence="2" id="KW-1185">Reference proteome</keyword>
<evidence type="ECO:0000313" key="1">
    <source>
        <dbReference type="EMBL" id="MBW0499298.1"/>
    </source>
</evidence>
<name>A0A9Q3HBJ8_9BASI</name>
<dbReference type="AlphaFoldDB" id="A0A9Q3HBJ8"/>
<sequence length="174" mass="19521">MNQPKYTVLTLKKALYGTKQAAWCWWLNLKGILQQIGFKSSGEDQSTYFYSSSKGQAMLWIHVDDGALAEISGLVGLSIKQNDTGFNINQTALVDKLTNLLASRITANSPLPQSCNLLLSPSKEMDKEYLKRIGMLLYIAEGTRPDISYAVKYLDRFSMGTASAHWIPKEDQEY</sequence>
<comment type="caution">
    <text evidence="1">The sequence shown here is derived from an EMBL/GenBank/DDBJ whole genome shotgun (WGS) entry which is preliminary data.</text>
</comment>
<evidence type="ECO:0008006" key="3">
    <source>
        <dbReference type="Google" id="ProtNLM"/>
    </source>
</evidence>
<dbReference type="EMBL" id="AVOT02015196">
    <property type="protein sequence ID" value="MBW0499298.1"/>
    <property type="molecule type" value="Genomic_DNA"/>
</dbReference>
<protein>
    <recommendedName>
        <fullName evidence="3">Reverse transcriptase Ty1/copia-type domain-containing protein</fullName>
    </recommendedName>
</protein>
<gene>
    <name evidence="1" type="ORF">O181_039013</name>
</gene>
<evidence type="ECO:0000313" key="2">
    <source>
        <dbReference type="Proteomes" id="UP000765509"/>
    </source>
</evidence>
<accession>A0A9Q3HBJ8</accession>
<proteinExistence type="predicted"/>
<reference evidence="1" key="1">
    <citation type="submission" date="2021-03" db="EMBL/GenBank/DDBJ databases">
        <title>Draft genome sequence of rust myrtle Austropuccinia psidii MF-1, a brazilian biotype.</title>
        <authorList>
            <person name="Quecine M.C."/>
            <person name="Pachon D.M.R."/>
            <person name="Bonatelli M.L."/>
            <person name="Correr F.H."/>
            <person name="Franceschini L.M."/>
            <person name="Leite T.F."/>
            <person name="Margarido G.R.A."/>
            <person name="Almeida C.A."/>
            <person name="Ferrarezi J.A."/>
            <person name="Labate C.A."/>
        </authorList>
    </citation>
    <scope>NUCLEOTIDE SEQUENCE</scope>
    <source>
        <strain evidence="1">MF-1</strain>
    </source>
</reference>
<dbReference type="Proteomes" id="UP000765509">
    <property type="component" value="Unassembled WGS sequence"/>
</dbReference>
<dbReference type="OrthoDB" id="3214708at2759"/>